<feature type="compositionally biased region" description="Low complexity" evidence="2">
    <location>
        <begin position="915"/>
        <end position="960"/>
    </location>
</feature>
<feature type="compositionally biased region" description="Low complexity" evidence="2">
    <location>
        <begin position="203"/>
        <end position="212"/>
    </location>
</feature>
<dbReference type="GO" id="GO:0008270">
    <property type="term" value="F:zinc ion binding"/>
    <property type="evidence" value="ECO:0007669"/>
    <property type="project" value="UniProtKB-KW"/>
</dbReference>
<feature type="region of interest" description="Disordered" evidence="2">
    <location>
        <begin position="798"/>
        <end position="841"/>
    </location>
</feature>
<feature type="region of interest" description="Disordered" evidence="2">
    <location>
        <begin position="668"/>
        <end position="690"/>
    </location>
</feature>
<feature type="compositionally biased region" description="Polar residues" evidence="2">
    <location>
        <begin position="976"/>
        <end position="991"/>
    </location>
</feature>
<feature type="compositionally biased region" description="Polar residues" evidence="2">
    <location>
        <begin position="322"/>
        <end position="337"/>
    </location>
</feature>
<protein>
    <submittedName>
        <fullName evidence="5">12199_t:CDS:1</fullName>
    </submittedName>
</protein>
<keyword evidence="1" id="KW-0863">Zinc-finger</keyword>
<comment type="caution">
    <text evidence="5">The sequence shown here is derived from an EMBL/GenBank/DDBJ whole genome shotgun (WGS) entry which is preliminary data.</text>
</comment>
<feature type="compositionally biased region" description="Polar residues" evidence="2">
    <location>
        <begin position="261"/>
        <end position="276"/>
    </location>
</feature>
<evidence type="ECO:0000256" key="2">
    <source>
        <dbReference type="SAM" id="MobiDB-lite"/>
    </source>
</evidence>
<evidence type="ECO:0000256" key="1">
    <source>
        <dbReference type="PROSITE-ProRule" id="PRU00042"/>
    </source>
</evidence>
<dbReference type="OrthoDB" id="2423465at2759"/>
<evidence type="ECO:0000313" key="6">
    <source>
        <dbReference type="Proteomes" id="UP000789342"/>
    </source>
</evidence>
<gene>
    <name evidence="5" type="ORF">AMORRO_LOCUS4596</name>
</gene>
<organism evidence="5 6">
    <name type="scientific">Acaulospora morrowiae</name>
    <dbReference type="NCBI Taxonomy" id="94023"/>
    <lineage>
        <taxon>Eukaryota</taxon>
        <taxon>Fungi</taxon>
        <taxon>Fungi incertae sedis</taxon>
        <taxon>Mucoromycota</taxon>
        <taxon>Glomeromycotina</taxon>
        <taxon>Glomeromycetes</taxon>
        <taxon>Diversisporales</taxon>
        <taxon>Acaulosporaceae</taxon>
        <taxon>Acaulospora</taxon>
    </lineage>
</organism>
<evidence type="ECO:0000259" key="3">
    <source>
        <dbReference type="PROSITE" id="PS50013"/>
    </source>
</evidence>
<evidence type="ECO:0000313" key="5">
    <source>
        <dbReference type="EMBL" id="CAG8529366.1"/>
    </source>
</evidence>
<dbReference type="EMBL" id="CAJVPV010002543">
    <property type="protein sequence ID" value="CAG8529366.1"/>
    <property type="molecule type" value="Genomic_DNA"/>
</dbReference>
<feature type="compositionally biased region" description="Low complexity" evidence="2">
    <location>
        <begin position="888"/>
        <end position="906"/>
    </location>
</feature>
<feature type="domain" description="Chromo" evidence="3">
    <location>
        <begin position="13"/>
        <end position="55"/>
    </location>
</feature>
<dbReference type="CDD" id="cd00024">
    <property type="entry name" value="CD_CSD"/>
    <property type="match status" value="1"/>
</dbReference>
<dbReference type="InterPro" id="IPR000953">
    <property type="entry name" value="Chromo/chromo_shadow_dom"/>
</dbReference>
<accession>A0A9N9AG93</accession>
<feature type="region of interest" description="Disordered" evidence="2">
    <location>
        <begin position="516"/>
        <end position="557"/>
    </location>
</feature>
<feature type="region of interest" description="Disordered" evidence="2">
    <location>
        <begin position="425"/>
        <end position="444"/>
    </location>
</feature>
<proteinExistence type="predicted"/>
<feature type="compositionally biased region" description="Low complexity" evidence="2">
    <location>
        <begin position="429"/>
        <end position="442"/>
    </location>
</feature>
<feature type="region of interest" description="Disordered" evidence="2">
    <location>
        <begin position="112"/>
        <end position="135"/>
    </location>
</feature>
<feature type="region of interest" description="Disordered" evidence="2">
    <location>
        <begin position="173"/>
        <end position="228"/>
    </location>
</feature>
<dbReference type="InterPro" id="IPR016197">
    <property type="entry name" value="Chromo-like_dom_sf"/>
</dbReference>
<dbReference type="SUPFAM" id="SSF54160">
    <property type="entry name" value="Chromo domain-like"/>
    <property type="match status" value="1"/>
</dbReference>
<dbReference type="AlphaFoldDB" id="A0A9N9AG93"/>
<feature type="compositionally biased region" description="Basic residues" evidence="2">
    <location>
        <begin position="828"/>
        <end position="840"/>
    </location>
</feature>
<feature type="region of interest" description="Disordered" evidence="2">
    <location>
        <begin position="322"/>
        <end position="352"/>
    </location>
</feature>
<feature type="compositionally biased region" description="Polar residues" evidence="2">
    <location>
        <begin position="800"/>
        <end position="819"/>
    </location>
</feature>
<sequence length="1090" mass="120902">MTKKRKNNAAVIWEATAILNERYDKEKERLCYLVQWAGEDEHGNKWNPTWEPDVNCGAALIDEWNERKKRNAIEAGNSQKESTMDLGYRKNESAPMLPTSIKARSDILYGSPVEPTKKKSLINGSPTENLRNVSEKKRTLDEPLLVDATCINTDYKFQDSDVKSASCSVSDAHLENGQSQKNIQNSKGVQRRKSDHSTKSIDRTNSSSSSKSYVRNNPSPKSLDKRPALSTGRAVTIFKVAPGKGKYSVRNSDRKLDNRSDTTTTGSSERNVTTKSPILDVEYSDKSNLNDNGSQQFFKLTLPSQSGRLFIAKQISPQMNQTIPNKRSKSAHTLTNTDVEEKLASHKKPRYEESLFSEEEETIISGQVLTVNQVRLPIEGDNVIVTRTLHNPSPNSTPSPINVINDPKVSIQKSPDASTMIPLVRETSDSQSPKLPSNSSSQHRASIMEIVTRNVKASSSSSLKQIQSPITPKSNIDESEFYLRSRSLNKLDGKFKNDSSSNLLKKSKFDDANSTQLYTGKKLTPTSSVKNGPSTSDSRTSPKKSANANNADSDDNEEEGYIISSRLVPSNSIEPEVHNLSHTSKISNEPNKVTPIQKPVSIFMHQYSLICYRTFAYYMLNVKVTPDDQGVTEEIEKLRKEISKNKEELKTTKKNLIKVQEELEKYKKQDKKQQNDQKNASKKVDVLNGTPNTRDCAQNVDIACHGFNDFSEMREYIVRAFVRIEEMSSKFDALRNESDNEMRMSSRDASSSIKRERMRRIILEKELELVKETSMISKDTIKFLSELSFSMGLSLRNSKHNSTNGNTNDNGHNSQSVNNIHAAGNVVRSKKKRTRKRKRSGVYGSNLATIFDDNIILPKHSVSDTSPSTSSISPNTPPKNTMFKSANTDTSPSTSSVSPNTPPKSSMSKRANIDTSPSTSSVSSNTPPKNSTSKGANTDTSPSTSSVSSNTPPKNSTSKSANNVGARRKFTAVSGFPSTTSIPDSNPNGNKHTTKITSISPTIDPSSSKTLSLIGQADRPLQNNATTSSNPEMEHVSRTNSCTRSQYFCDWNFCNQSFESKASLRLHIIDAHFEEGAIKLLKPHVPELNG</sequence>
<dbReference type="InterPro" id="IPR013087">
    <property type="entry name" value="Znf_C2H2_type"/>
</dbReference>
<feature type="domain" description="C2H2-type" evidence="4">
    <location>
        <begin position="1047"/>
        <end position="1077"/>
    </location>
</feature>
<feature type="compositionally biased region" description="Low complexity" evidence="2">
    <location>
        <begin position="863"/>
        <end position="881"/>
    </location>
</feature>
<dbReference type="PROSITE" id="PS50157">
    <property type="entry name" value="ZINC_FINGER_C2H2_2"/>
    <property type="match status" value="1"/>
</dbReference>
<feature type="compositionally biased region" description="Basic and acidic residues" evidence="2">
    <location>
        <begin position="251"/>
        <end position="260"/>
    </location>
</feature>
<feature type="compositionally biased region" description="Polar residues" evidence="2">
    <location>
        <begin position="516"/>
        <end position="539"/>
    </location>
</feature>
<feature type="compositionally biased region" description="Polar residues" evidence="2">
    <location>
        <begin position="176"/>
        <end position="188"/>
    </location>
</feature>
<dbReference type="PROSITE" id="PS00028">
    <property type="entry name" value="ZINC_FINGER_C2H2_1"/>
    <property type="match status" value="1"/>
</dbReference>
<evidence type="ECO:0000259" key="4">
    <source>
        <dbReference type="PROSITE" id="PS50157"/>
    </source>
</evidence>
<dbReference type="Gene3D" id="2.40.50.40">
    <property type="match status" value="1"/>
</dbReference>
<keyword evidence="1" id="KW-0862">Zinc</keyword>
<reference evidence="5" key="1">
    <citation type="submission" date="2021-06" db="EMBL/GenBank/DDBJ databases">
        <authorList>
            <person name="Kallberg Y."/>
            <person name="Tangrot J."/>
            <person name="Rosling A."/>
        </authorList>
    </citation>
    <scope>NUCLEOTIDE SEQUENCE</scope>
    <source>
        <strain evidence="5">CL551</strain>
    </source>
</reference>
<feature type="region of interest" description="Disordered" evidence="2">
    <location>
        <begin position="245"/>
        <end position="277"/>
    </location>
</feature>
<name>A0A9N9AG93_9GLOM</name>
<dbReference type="Proteomes" id="UP000789342">
    <property type="component" value="Unassembled WGS sequence"/>
</dbReference>
<feature type="compositionally biased region" description="Low complexity" evidence="2">
    <location>
        <begin position="995"/>
        <end position="1008"/>
    </location>
</feature>
<keyword evidence="6" id="KW-1185">Reference proteome</keyword>
<dbReference type="PROSITE" id="PS50013">
    <property type="entry name" value="CHROMO_2"/>
    <property type="match status" value="1"/>
</dbReference>
<keyword evidence="1" id="KW-0479">Metal-binding</keyword>
<feature type="compositionally biased region" description="Polar residues" evidence="2">
    <location>
        <begin position="122"/>
        <end position="132"/>
    </location>
</feature>
<feature type="region of interest" description="Disordered" evidence="2">
    <location>
        <begin position="861"/>
        <end position="1008"/>
    </location>
</feature>